<dbReference type="Gene3D" id="3.30.870.10">
    <property type="entry name" value="Endonuclease Chain A"/>
    <property type="match status" value="1"/>
</dbReference>
<protein>
    <recommendedName>
        <fullName evidence="1">Phospholipase D-like domain-containing protein</fullName>
    </recommendedName>
</protein>
<dbReference type="Proteomes" id="UP000245137">
    <property type="component" value="Unassembled WGS sequence"/>
</dbReference>
<organism evidence="2 3">
    <name type="scientific">Methylosinus sporium</name>
    <dbReference type="NCBI Taxonomy" id="428"/>
    <lineage>
        <taxon>Bacteria</taxon>
        <taxon>Pseudomonadati</taxon>
        <taxon>Pseudomonadota</taxon>
        <taxon>Alphaproteobacteria</taxon>
        <taxon>Hyphomicrobiales</taxon>
        <taxon>Methylocystaceae</taxon>
        <taxon>Methylosinus</taxon>
    </lineage>
</organism>
<evidence type="ECO:0000313" key="2">
    <source>
        <dbReference type="EMBL" id="PWB95568.1"/>
    </source>
</evidence>
<dbReference type="SUPFAM" id="SSF56024">
    <property type="entry name" value="Phospholipase D/nuclease"/>
    <property type="match status" value="1"/>
</dbReference>
<sequence length="415" mass="46807">MLSGDRLMQFLDGAAATAEIKRLVMSSKTVRMAVAFWGKGASEELGLMSKKNDVTVICNLNSGGTNPNEIEYLLGNKISVRQCSTLHGKVYLFDNCVIVGSSNASANGLALQGKEISGWSEANILTNDPVLWQAASQWFSALITDEITSDDLKNAELAFSKRRASALPQVTASGSLAKALRARPEIFESKRIFVGVYGSLLTTADMRRVKIEQNKHRSDRSIDAVRWHVPTGANLILFYVNKNSVEFHGFWERNENEWKSDSLPPLYFMHKISKIYGFSSTGILSSWRNAVAEFYKNEVRGSKLDAKHIEFGSFYQKYISKTKILNVMDDHKRLRAIESGFFESGFWRRPELDCDIIRVFTDNEEKSCRGGRIVKIREEIRGGEKIKIFTFEDDPSQHGKPRPKFRQNGCVATFE</sequence>
<evidence type="ECO:0000259" key="1">
    <source>
        <dbReference type="Pfam" id="PF13091"/>
    </source>
</evidence>
<evidence type="ECO:0000313" key="3">
    <source>
        <dbReference type="Proteomes" id="UP000245137"/>
    </source>
</evidence>
<proteinExistence type="predicted"/>
<gene>
    <name evidence="2" type="ORF">C5689_00115</name>
</gene>
<dbReference type="CDD" id="cd09117">
    <property type="entry name" value="PLDc_Bfil_DEXD_like"/>
    <property type="match status" value="1"/>
</dbReference>
<dbReference type="EMBL" id="PUIV01000001">
    <property type="protein sequence ID" value="PWB95568.1"/>
    <property type="molecule type" value="Genomic_DNA"/>
</dbReference>
<keyword evidence="3" id="KW-1185">Reference proteome</keyword>
<comment type="caution">
    <text evidence="2">The sequence shown here is derived from an EMBL/GenBank/DDBJ whole genome shotgun (WGS) entry which is preliminary data.</text>
</comment>
<name>A0A2U1SVD4_METSR</name>
<reference evidence="2 3" key="1">
    <citation type="journal article" date="2018" name="Appl. Microbiol. Biotechnol.">
        <title>Co-cultivation of the strictly anaerobic methanogen Methanosarcina barkeri with aerobic methanotrophs in an oxygen-limited membrane bioreactor.</title>
        <authorList>
            <person name="In 't Zandt M.H."/>
            <person name="van den Bosch T.J.M."/>
            <person name="Rijkers R."/>
            <person name="van Kessel M.A.H.J."/>
            <person name="Jetten M.S.M."/>
            <person name="Welte C.U."/>
        </authorList>
    </citation>
    <scope>NUCLEOTIDE SEQUENCE [LARGE SCALE GENOMIC DNA]</scope>
    <source>
        <strain evidence="2 3">DSM 17706</strain>
    </source>
</reference>
<accession>A0A2U1SVD4</accession>
<dbReference type="AlphaFoldDB" id="A0A2U1SVD4"/>
<dbReference type="Pfam" id="PF13091">
    <property type="entry name" value="PLDc_2"/>
    <property type="match status" value="1"/>
</dbReference>
<feature type="domain" description="Phospholipase D-like" evidence="1">
    <location>
        <begin position="25"/>
        <end position="142"/>
    </location>
</feature>
<dbReference type="InterPro" id="IPR025202">
    <property type="entry name" value="PLD-like_dom"/>
</dbReference>